<name>U5BQD1_9BACT</name>
<proteinExistence type="predicted"/>
<evidence type="ECO:0000313" key="1">
    <source>
        <dbReference type="EMBL" id="ERM82775.1"/>
    </source>
</evidence>
<keyword evidence="2" id="KW-1185">Reference proteome</keyword>
<evidence type="ECO:0000313" key="2">
    <source>
        <dbReference type="Proteomes" id="UP000016843"/>
    </source>
</evidence>
<dbReference type="AlphaFoldDB" id="U5BQD1"/>
<evidence type="ECO:0008006" key="3">
    <source>
        <dbReference type="Google" id="ProtNLM"/>
    </source>
</evidence>
<protein>
    <recommendedName>
        <fullName evidence="3">Natural product</fullName>
    </recommendedName>
</protein>
<organism evidence="1 2">
    <name type="scientific">Rhodonellum psychrophilum GCM71 = DSM 17998</name>
    <dbReference type="NCBI Taxonomy" id="1123057"/>
    <lineage>
        <taxon>Bacteria</taxon>
        <taxon>Pseudomonadati</taxon>
        <taxon>Bacteroidota</taxon>
        <taxon>Cytophagia</taxon>
        <taxon>Cytophagales</taxon>
        <taxon>Cytophagaceae</taxon>
        <taxon>Rhodonellum</taxon>
    </lineage>
</organism>
<comment type="caution">
    <text evidence="1">The sequence shown here is derived from an EMBL/GenBank/DDBJ whole genome shotgun (WGS) entry which is preliminary data.</text>
</comment>
<dbReference type="EMBL" id="AWXR01000021">
    <property type="protein sequence ID" value="ERM82775.1"/>
    <property type="molecule type" value="Genomic_DNA"/>
</dbReference>
<gene>
    <name evidence="1" type="ORF">P872_03705</name>
</gene>
<reference evidence="1 2" key="1">
    <citation type="journal article" date="2013" name="Genome Announc.">
        <title>Draft Genome Sequence of the Psychrophilic and Alkaliphilic Rhodonellum psychrophilum Strain GCM71T.</title>
        <authorList>
            <person name="Hauptmann A.L."/>
            <person name="Glaring M.A."/>
            <person name="Hallin P.F."/>
            <person name="Prieme A."/>
            <person name="Stougaard P."/>
        </authorList>
    </citation>
    <scope>NUCLEOTIDE SEQUENCE [LARGE SCALE GENOMIC DNA]</scope>
    <source>
        <strain evidence="1 2">GCM71</strain>
    </source>
</reference>
<accession>U5BQD1</accession>
<sequence>MKNLSLKMLRRTFDEVLERSQMKKITGGNACSHTLTCEDGAQFGGSGNCPIDASLECANNGGAAYSVETGCS</sequence>
<dbReference type="Proteomes" id="UP000016843">
    <property type="component" value="Unassembled WGS sequence"/>
</dbReference>